<keyword evidence="1" id="KW-0812">Transmembrane</keyword>
<dbReference type="RefSeq" id="WP_212608210.1">
    <property type="nucleotide sequence ID" value="NZ_CP073910.1"/>
</dbReference>
<sequence>MPEPDHVFGDFSKRVAVMQPYLFPYFPYVQLLACVDIFIIFDTAQFIARGWANRNAINLNGNRHSFALPVEKHARSAPFTDIRFANNFDAELCRIRTTLDHATRVGEFRSASQALIDKTFPAPSNAQTPFVLAFERMAGALMQYIGFETKMLRASQFSPRSETSAQDYIMRLVREAGGNHYINPIGGTALYDSGSFVQQGLSLSFLKTMPKGDDGEKARSHLDLDLSILDSLAYHSPEDILHRLRDFILIDETSRQTFGN</sequence>
<proteinExistence type="predicted"/>
<protein>
    <submittedName>
        <fullName evidence="2">WbqC family protein</fullName>
    </submittedName>
</protein>
<name>A0A975K3V0_9SPHN</name>
<dbReference type="InterPro" id="IPR014985">
    <property type="entry name" value="WbqC"/>
</dbReference>
<reference evidence="2" key="1">
    <citation type="submission" date="2021-04" db="EMBL/GenBank/DDBJ databases">
        <title>Isolation of p-tert-butylphenol degrading bacteria Sphingobium phenoxybenzoativorans Tas13 from active sludge.</title>
        <authorList>
            <person name="Li Y."/>
        </authorList>
    </citation>
    <scope>NUCLEOTIDE SEQUENCE</scope>
    <source>
        <strain evidence="2">Tas13</strain>
    </source>
</reference>
<organism evidence="2 3">
    <name type="scientific">Sphingobium phenoxybenzoativorans</name>
    <dbReference type="NCBI Taxonomy" id="1592790"/>
    <lineage>
        <taxon>Bacteria</taxon>
        <taxon>Pseudomonadati</taxon>
        <taxon>Pseudomonadota</taxon>
        <taxon>Alphaproteobacteria</taxon>
        <taxon>Sphingomonadales</taxon>
        <taxon>Sphingomonadaceae</taxon>
        <taxon>Sphingobium</taxon>
    </lineage>
</organism>
<dbReference type="Proteomes" id="UP000681425">
    <property type="component" value="Chromosome"/>
</dbReference>
<dbReference type="AlphaFoldDB" id="A0A975K3V0"/>
<accession>A0A975K3V0</accession>
<keyword evidence="1" id="KW-1133">Transmembrane helix</keyword>
<keyword evidence="3" id="KW-1185">Reference proteome</keyword>
<gene>
    <name evidence="2" type="ORF">KFK14_15055</name>
</gene>
<dbReference type="EMBL" id="CP073910">
    <property type="protein sequence ID" value="QUT04380.1"/>
    <property type="molecule type" value="Genomic_DNA"/>
</dbReference>
<feature type="transmembrane region" description="Helical" evidence="1">
    <location>
        <begin position="28"/>
        <end position="48"/>
    </location>
</feature>
<dbReference type="KEGG" id="spph:KFK14_15055"/>
<keyword evidence="1" id="KW-0472">Membrane</keyword>
<evidence type="ECO:0000313" key="2">
    <source>
        <dbReference type="EMBL" id="QUT04380.1"/>
    </source>
</evidence>
<evidence type="ECO:0000256" key="1">
    <source>
        <dbReference type="SAM" id="Phobius"/>
    </source>
</evidence>
<evidence type="ECO:0000313" key="3">
    <source>
        <dbReference type="Proteomes" id="UP000681425"/>
    </source>
</evidence>
<dbReference type="Pfam" id="PF08889">
    <property type="entry name" value="WbqC"/>
    <property type="match status" value="1"/>
</dbReference>